<reference evidence="2" key="1">
    <citation type="submission" date="2023-03" db="EMBL/GenBank/DDBJ databases">
        <title>Actinorhabdospora filicis NBRC 111898.</title>
        <authorList>
            <person name="Ichikawa N."/>
            <person name="Sato H."/>
            <person name="Tonouchi N."/>
        </authorList>
    </citation>
    <scope>NUCLEOTIDE SEQUENCE</scope>
    <source>
        <strain evidence="2">NBRC 111898</strain>
    </source>
</reference>
<evidence type="ECO:0000256" key="1">
    <source>
        <dbReference type="SAM" id="MobiDB-lite"/>
    </source>
</evidence>
<dbReference type="EMBL" id="BSTX01000003">
    <property type="protein sequence ID" value="GLZ79584.1"/>
    <property type="molecule type" value="Genomic_DNA"/>
</dbReference>
<dbReference type="AlphaFoldDB" id="A0A9W6SPD9"/>
<feature type="region of interest" description="Disordered" evidence="1">
    <location>
        <begin position="84"/>
        <end position="108"/>
    </location>
</feature>
<protein>
    <submittedName>
        <fullName evidence="2">Uncharacterized protein</fullName>
    </submittedName>
</protein>
<comment type="caution">
    <text evidence="2">The sequence shown here is derived from an EMBL/GenBank/DDBJ whole genome shotgun (WGS) entry which is preliminary data.</text>
</comment>
<organism evidence="2 3">
    <name type="scientific">Actinorhabdospora filicis</name>
    <dbReference type="NCBI Taxonomy" id="1785913"/>
    <lineage>
        <taxon>Bacteria</taxon>
        <taxon>Bacillati</taxon>
        <taxon>Actinomycetota</taxon>
        <taxon>Actinomycetes</taxon>
        <taxon>Micromonosporales</taxon>
        <taxon>Micromonosporaceae</taxon>
        <taxon>Actinorhabdospora</taxon>
    </lineage>
</organism>
<evidence type="ECO:0000313" key="2">
    <source>
        <dbReference type="EMBL" id="GLZ79584.1"/>
    </source>
</evidence>
<evidence type="ECO:0000313" key="3">
    <source>
        <dbReference type="Proteomes" id="UP001165079"/>
    </source>
</evidence>
<dbReference type="Proteomes" id="UP001165079">
    <property type="component" value="Unassembled WGS sequence"/>
</dbReference>
<accession>A0A9W6SPD9</accession>
<sequence>MQRPAVDEAAGIELRRGPGGIVRNSLAVHKGPGQARLDAVEDLEAAGDGDGEVVGRRAPDVAKVDGTPVEGAADDRLLIDTTVPAHVGDDEPPARLQHPRELGEDGGHVRHVAERQGTDDEVDVGIGQREVLQRRLVQLGLGKLFARDVQHRGRGVDADHPVPARGEMGGVASGAAGGVERDTGLHPVEEAAHHRLLNLDHPVAGRVVVRRPGREAILPGRADPSGPARPPGTRGRAGGAG</sequence>
<feature type="compositionally biased region" description="Basic and acidic residues" evidence="1">
    <location>
        <begin position="87"/>
        <end position="108"/>
    </location>
</feature>
<gene>
    <name evidence="2" type="ORF">Afil01_43910</name>
</gene>
<feature type="region of interest" description="Disordered" evidence="1">
    <location>
        <begin position="212"/>
        <end position="241"/>
    </location>
</feature>
<keyword evidence="3" id="KW-1185">Reference proteome</keyword>
<name>A0A9W6SPD9_9ACTN</name>
<proteinExistence type="predicted"/>